<dbReference type="AlphaFoldDB" id="A0A1M7ZC03"/>
<dbReference type="Pfam" id="PF03594">
    <property type="entry name" value="BenE"/>
    <property type="match status" value="1"/>
</dbReference>
<feature type="transmembrane region" description="Helical" evidence="1">
    <location>
        <begin position="185"/>
        <end position="203"/>
    </location>
</feature>
<evidence type="ECO:0000313" key="2">
    <source>
        <dbReference type="EMBL" id="SHO62428.1"/>
    </source>
</evidence>
<feature type="transmembrane region" description="Helical" evidence="1">
    <location>
        <begin position="232"/>
        <end position="261"/>
    </location>
</feature>
<feature type="transmembrane region" description="Helical" evidence="1">
    <location>
        <begin position="101"/>
        <end position="126"/>
    </location>
</feature>
<keyword evidence="1" id="KW-1133">Transmembrane helix</keyword>
<feature type="transmembrane region" description="Helical" evidence="1">
    <location>
        <begin position="382"/>
        <end position="403"/>
    </location>
</feature>
<feature type="transmembrane region" description="Helical" evidence="1">
    <location>
        <begin position="273"/>
        <end position="298"/>
    </location>
</feature>
<dbReference type="STRING" id="1123029.SAMN02745172_01033"/>
<feature type="transmembrane region" description="Helical" evidence="1">
    <location>
        <begin position="157"/>
        <end position="178"/>
    </location>
</feature>
<feature type="transmembrane region" description="Helical" evidence="1">
    <location>
        <begin position="310"/>
        <end position="333"/>
    </location>
</feature>
<reference evidence="2 3" key="1">
    <citation type="submission" date="2016-12" db="EMBL/GenBank/DDBJ databases">
        <authorList>
            <person name="Song W.-J."/>
            <person name="Kurnit D.M."/>
        </authorList>
    </citation>
    <scope>NUCLEOTIDE SEQUENCE [LARGE SCALE GENOMIC DNA]</scope>
    <source>
        <strain evidence="2 3">DSM 19599</strain>
    </source>
</reference>
<name>A0A1M7ZC03_9HYPH</name>
<dbReference type="NCBIfam" id="TIGR00843">
    <property type="entry name" value="benE"/>
    <property type="match status" value="1"/>
</dbReference>
<feature type="transmembrane region" description="Helical" evidence="1">
    <location>
        <begin position="62"/>
        <end position="81"/>
    </location>
</feature>
<dbReference type="Proteomes" id="UP000186406">
    <property type="component" value="Unassembled WGS sequence"/>
</dbReference>
<evidence type="ECO:0000313" key="3">
    <source>
        <dbReference type="Proteomes" id="UP000186406"/>
    </source>
</evidence>
<sequence>MAQNPQAQPASPAGPEPAPSFSLLQPATAGILTALVGFGSTFAVVIQGLAAVGATPAEAASGLMMMCFAMAVLGLVFSLRLKMPVSVAWSTPGAALFASTGMVAGGFPAAVGAFIATGAIIVIAGMWKPLGRLAAAIPPSIANAMLAGVLLKLCLAPFAAVAIEPGLALAVIGVFIVVGRFARLYAVPAALVAALVLLFAGSLTGHGGAGFDPAALALPRPALVMPVFTPEALIGIAIPLFLVTMASQNIPGLAVLSAFGYRPEAGPLFRGTGLASILIAPFGGMTINLAAITAAISAGPDAAADPARRYIAAAIAGVCYFGLGLLAFVAATGFGGSPPLLIQVVAGLALIGSFGSAMLAGLKDEADRPAALVTFLFTASGLSIAGIGPAFWGLAGGIAVLMLHGRLKRRHG</sequence>
<proteinExistence type="predicted"/>
<keyword evidence="1" id="KW-0812">Transmembrane</keyword>
<dbReference type="OrthoDB" id="9792424at2"/>
<dbReference type="PANTHER" id="PTHR30199">
    <property type="entry name" value="MFS FAMILY TRANSPORTER, PREDICTED SUBSTRATE BENZOATE"/>
    <property type="match status" value="1"/>
</dbReference>
<organism evidence="2 3">
    <name type="scientific">Pseudoxanthobacter soli DSM 19599</name>
    <dbReference type="NCBI Taxonomy" id="1123029"/>
    <lineage>
        <taxon>Bacteria</taxon>
        <taxon>Pseudomonadati</taxon>
        <taxon>Pseudomonadota</taxon>
        <taxon>Alphaproteobacteria</taxon>
        <taxon>Hyphomicrobiales</taxon>
        <taxon>Segnochrobactraceae</taxon>
        <taxon>Pseudoxanthobacter</taxon>
    </lineage>
</organism>
<keyword evidence="3" id="KW-1185">Reference proteome</keyword>
<dbReference type="RefSeq" id="WP_073626297.1">
    <property type="nucleotide sequence ID" value="NZ_FRXO01000002.1"/>
</dbReference>
<feature type="transmembrane region" description="Helical" evidence="1">
    <location>
        <begin position="29"/>
        <end position="50"/>
    </location>
</feature>
<dbReference type="InterPro" id="IPR004711">
    <property type="entry name" value="Benzoate_Transporter"/>
</dbReference>
<feature type="transmembrane region" description="Helical" evidence="1">
    <location>
        <begin position="133"/>
        <end position="151"/>
    </location>
</feature>
<feature type="transmembrane region" description="Helical" evidence="1">
    <location>
        <begin position="340"/>
        <end position="362"/>
    </location>
</feature>
<dbReference type="GO" id="GO:0005886">
    <property type="term" value="C:plasma membrane"/>
    <property type="evidence" value="ECO:0007669"/>
    <property type="project" value="TreeGrafter"/>
</dbReference>
<gene>
    <name evidence="2" type="ORF">SAMN02745172_01033</name>
</gene>
<accession>A0A1M7ZC03</accession>
<dbReference type="EMBL" id="FRXO01000002">
    <property type="protein sequence ID" value="SHO62428.1"/>
    <property type="molecule type" value="Genomic_DNA"/>
</dbReference>
<evidence type="ECO:0000256" key="1">
    <source>
        <dbReference type="SAM" id="Phobius"/>
    </source>
</evidence>
<protein>
    <submittedName>
        <fullName evidence="2">Benzoate membrane transport protein</fullName>
    </submittedName>
</protein>
<dbReference type="GO" id="GO:0042925">
    <property type="term" value="F:benzoate transmembrane transporter activity"/>
    <property type="evidence" value="ECO:0007669"/>
    <property type="project" value="InterPro"/>
</dbReference>
<keyword evidence="1" id="KW-0472">Membrane</keyword>
<dbReference type="PANTHER" id="PTHR30199:SF0">
    <property type="entry name" value="INNER MEMBRANE PROTEIN YDCO"/>
    <property type="match status" value="1"/>
</dbReference>